<organism evidence="1 2">
    <name type="scientific">Zarea fungicola</name>
    <dbReference type="NCBI Taxonomy" id="93591"/>
    <lineage>
        <taxon>Eukaryota</taxon>
        <taxon>Fungi</taxon>
        <taxon>Dikarya</taxon>
        <taxon>Ascomycota</taxon>
        <taxon>Pezizomycotina</taxon>
        <taxon>Sordariomycetes</taxon>
        <taxon>Hypocreomycetidae</taxon>
        <taxon>Hypocreales</taxon>
        <taxon>Cordycipitaceae</taxon>
        <taxon>Zarea</taxon>
    </lineage>
</organism>
<accession>A0ACC1N8N0</accession>
<evidence type="ECO:0000313" key="1">
    <source>
        <dbReference type="EMBL" id="KAJ2975650.1"/>
    </source>
</evidence>
<comment type="caution">
    <text evidence="1">The sequence shown here is derived from an EMBL/GenBank/DDBJ whole genome shotgun (WGS) entry which is preliminary data.</text>
</comment>
<reference evidence="1" key="1">
    <citation type="submission" date="2022-08" db="EMBL/GenBank/DDBJ databases">
        <title>Genome Sequence of Lecanicillium fungicola.</title>
        <authorList>
            <person name="Buettner E."/>
        </authorList>
    </citation>
    <scope>NUCLEOTIDE SEQUENCE</scope>
    <source>
        <strain evidence="1">Babe33</strain>
    </source>
</reference>
<dbReference type="EMBL" id="JANJQO010000681">
    <property type="protein sequence ID" value="KAJ2975650.1"/>
    <property type="molecule type" value="Genomic_DNA"/>
</dbReference>
<gene>
    <name evidence="1" type="ORF">NQ176_g5402</name>
</gene>
<name>A0ACC1N8N0_9HYPO</name>
<keyword evidence="2" id="KW-1185">Reference proteome</keyword>
<proteinExistence type="predicted"/>
<sequence>MSATASSSFVVPSTPASSSKAPSETSTKASLHQMNIWTLFRPPTGSEETHVIQKAGAKRHKNGLHYCLSCEKQKIRPIWSNAYTGNAKEHVQKKHKAEWKEWCRTHSHHSVGIGNPNQTSIDQYIQPVENNFSRNLILRQVFNKPRFIRAFIALCARRRLSLNATDWPELQELVLAGNPAIQDLLKLSRRTLMRLLEKNHLACRTQLQTAIQDAVGQIHFSTDMWTSPARRGHLAICAQWVDHKYKLRKALLGLPQVSHSHSGEHQAVHIFRVLKGYGITTRVGCHTGDNATSNDTLLKELSKQLRAEYQVEFDPVACRIRCLDHILNLALQAFLLAKSKEALRAALDAVDLAEDSDPYEAFSAAIGAPVAQNNMDGAKAKNVAEKAKGRTKQHGFEGWGSTTALEKLHNLAVWLRSSSIHHDLWDQAIGISLGIDNDTRWSSWYLMIDRAMRKKDEIIKFLHEYAEACGIATLTHADWEILGRAHLFLGVFSSGTLWIEGDRAGLSQSLEMMDAILAFFEQQKRLYSSGEHKDLRMVHSIEMGWFILNKYCELTDSVPVYAAAMLLDPSKRSRYLRQNWPVEWHQKALNATRRIWEDKYQNIPLSPSQDSLMDVDGSPPSPEMPKNELDQLKRALQVEMADITDEDDVQLFINARPIAIKPLTPLEWWCLPEQQQRYPRLHRMAIDILSIPPSSEEPEQTFSGARRTQSWDRLRMTAENLERLECIGNWLRNGHISLYKAILQLYNFAQWQQVGLCNGARGTVYDIGWAPGANPMQDQPCVIMMEFDKYTGPAFLTTTDGRKIVPILPVDRDFLIGATLCTRTQFPLVVCYAITVHKSQSITEDMIVTDLSCRDFQTGLSYVAVSRVKTLQGLMLDAPFDRNHLTYASPPEGIMMKMRDQQLRKRQVLTSNPYRTHHWPAVLHSMPPAASTNISM</sequence>
<dbReference type="Proteomes" id="UP001143910">
    <property type="component" value="Unassembled WGS sequence"/>
</dbReference>
<protein>
    <submittedName>
        <fullName evidence="1">Uncharacterized protein</fullName>
    </submittedName>
</protein>
<evidence type="ECO:0000313" key="2">
    <source>
        <dbReference type="Proteomes" id="UP001143910"/>
    </source>
</evidence>